<feature type="region of interest" description="Disordered" evidence="3">
    <location>
        <begin position="1"/>
        <end position="20"/>
    </location>
</feature>
<dbReference type="InterPro" id="IPR010158">
    <property type="entry name" value="Amidase_Cbmase"/>
</dbReference>
<dbReference type="NCBIfam" id="TIGR01879">
    <property type="entry name" value="hydantase"/>
    <property type="match status" value="1"/>
</dbReference>
<dbReference type="InterPro" id="IPR002933">
    <property type="entry name" value="Peptidase_M20"/>
</dbReference>
<feature type="compositionally biased region" description="Low complexity" evidence="3">
    <location>
        <begin position="1"/>
        <end position="18"/>
    </location>
</feature>
<dbReference type="SUPFAM" id="SSF55031">
    <property type="entry name" value="Bacterial exopeptidase dimerisation domain"/>
    <property type="match status" value="1"/>
</dbReference>
<accession>A0A061B5H2</accession>
<dbReference type="Gene3D" id="3.30.70.360">
    <property type="match status" value="1"/>
</dbReference>
<comment type="similarity">
    <text evidence="1">Belongs to the peptidase M20A family.</text>
</comment>
<dbReference type="GO" id="GO:0016813">
    <property type="term" value="F:hydrolase activity, acting on carbon-nitrogen (but not peptide) bonds, in linear amidines"/>
    <property type="evidence" value="ECO:0007669"/>
    <property type="project" value="InterPro"/>
</dbReference>
<reference evidence="5" key="1">
    <citation type="journal article" date="2014" name="Genome Announc.">
        <title>Genome sequence of the yeast Cyberlindnera fabianii (Hansenula fabianii).</title>
        <authorList>
            <person name="Freel K.C."/>
            <person name="Sarilar V."/>
            <person name="Neuveglise C."/>
            <person name="Devillers H."/>
            <person name="Friedrich A."/>
            <person name="Schacherer J."/>
        </authorList>
    </citation>
    <scope>NUCLEOTIDE SEQUENCE</scope>
    <source>
        <strain evidence="5">YJS4271</strain>
    </source>
</reference>
<evidence type="ECO:0000256" key="3">
    <source>
        <dbReference type="SAM" id="MobiDB-lite"/>
    </source>
</evidence>
<protein>
    <submittedName>
        <fullName evidence="5">CYFA0S10e03862g1_1</fullName>
    </submittedName>
</protein>
<feature type="domain" description="Peptidase M20 dimerisation" evidence="4">
    <location>
        <begin position="242"/>
        <end position="341"/>
    </location>
</feature>
<dbReference type="InterPro" id="IPR036264">
    <property type="entry name" value="Bact_exopeptidase_dim_dom"/>
</dbReference>
<dbReference type="PIRSF" id="PIRSF001235">
    <property type="entry name" value="Amidase_carbamoylase"/>
    <property type="match status" value="1"/>
</dbReference>
<dbReference type="VEuPathDB" id="FungiDB:BON22_1300"/>
<name>A0A061B5H2_CYBFA</name>
<dbReference type="PANTHER" id="PTHR32494:SF5">
    <property type="entry name" value="ALLANTOATE AMIDOHYDROLASE"/>
    <property type="match status" value="1"/>
</dbReference>
<dbReference type="Pfam" id="PF07687">
    <property type="entry name" value="M20_dimer"/>
    <property type="match status" value="1"/>
</dbReference>
<evidence type="ECO:0000256" key="2">
    <source>
        <dbReference type="ARBA" id="ARBA00022801"/>
    </source>
</evidence>
<dbReference type="PhylomeDB" id="A0A061B5H2"/>
<dbReference type="OrthoDB" id="4676at2759"/>
<evidence type="ECO:0000256" key="1">
    <source>
        <dbReference type="ARBA" id="ARBA00006247"/>
    </source>
</evidence>
<keyword evidence="2" id="KW-0378">Hydrolase</keyword>
<organism evidence="5">
    <name type="scientific">Cyberlindnera fabianii</name>
    <name type="common">Yeast</name>
    <name type="synonym">Hansenula fabianii</name>
    <dbReference type="NCBI Taxonomy" id="36022"/>
    <lineage>
        <taxon>Eukaryota</taxon>
        <taxon>Fungi</taxon>
        <taxon>Dikarya</taxon>
        <taxon>Ascomycota</taxon>
        <taxon>Saccharomycotina</taxon>
        <taxon>Saccharomycetes</taxon>
        <taxon>Phaffomycetales</taxon>
        <taxon>Phaffomycetaceae</taxon>
        <taxon>Cyberlindnera</taxon>
    </lineage>
</organism>
<dbReference type="CDD" id="cd03884">
    <property type="entry name" value="M20_bAS"/>
    <property type="match status" value="1"/>
</dbReference>
<dbReference type="PANTHER" id="PTHR32494">
    <property type="entry name" value="ALLANTOATE DEIMINASE-RELATED"/>
    <property type="match status" value="1"/>
</dbReference>
<dbReference type="Pfam" id="PF01546">
    <property type="entry name" value="Peptidase_M20"/>
    <property type="match status" value="1"/>
</dbReference>
<proteinExistence type="inferred from homology"/>
<gene>
    <name evidence="5" type="ORF">CYFA0S_10e03862g</name>
</gene>
<dbReference type="AlphaFoldDB" id="A0A061B5H2"/>
<sequence>MSSTQTSTETTTLRLSSQHPAHALTIQPGRLINTIHETAEWGAKFPWGDEPTETGVCRLALSDNDKKVKDWLIEETKKLGCEVTVDSMGNIFALYPGLEKDAKPTAMGSHLDTQPTGGRYDGIYGVLTGLEVLRTLKENNYIPRFPIVLINWMNEEGARWPMACMASSVWADVYSAEEIYKMESITDDVPKRVVDELERIGYKGELPCSHLNYPIAAHFEIHIEQGPVLERLDKKIGIVTSVQGHSWWKVHVKGKAQHTGTTPMDMRSDALLAAAKMIVRVNEIALECGGYGSTGTLDLAPGVMNVIPGEVTFGLDFRHVEDTGMKKQIEMARESFTKIAKETGDKVTVELEHIHTHDATHFNKTCIQCVRESSVELYGEDQCLEVVSGAAHDSCFTALHVPTSMIFIPSKDGVSHNPEEYSTPAQCHEGFLAMLGAVLKYDALRDH</sequence>
<dbReference type="EMBL" id="LK052895">
    <property type="protein sequence ID" value="CDR42922.1"/>
    <property type="molecule type" value="Genomic_DNA"/>
</dbReference>
<dbReference type="Gene3D" id="3.40.630.10">
    <property type="entry name" value="Zn peptidases"/>
    <property type="match status" value="1"/>
</dbReference>
<evidence type="ECO:0000313" key="5">
    <source>
        <dbReference type="EMBL" id="CDR42922.1"/>
    </source>
</evidence>
<evidence type="ECO:0000259" key="4">
    <source>
        <dbReference type="Pfam" id="PF07687"/>
    </source>
</evidence>
<dbReference type="InterPro" id="IPR011650">
    <property type="entry name" value="Peptidase_M20_dimer"/>
</dbReference>
<dbReference type="SUPFAM" id="SSF53187">
    <property type="entry name" value="Zn-dependent exopeptidases"/>
    <property type="match status" value="1"/>
</dbReference>